<keyword evidence="3" id="KW-1185">Reference proteome</keyword>
<dbReference type="SUPFAM" id="SSF54637">
    <property type="entry name" value="Thioesterase/thiol ester dehydrase-isomerase"/>
    <property type="match status" value="1"/>
</dbReference>
<dbReference type="Pfam" id="PF22818">
    <property type="entry name" value="ApeI-like"/>
    <property type="match status" value="1"/>
</dbReference>
<evidence type="ECO:0000313" key="2">
    <source>
        <dbReference type="EMBL" id="RIY36833.1"/>
    </source>
</evidence>
<accession>A0A3A1YF17</accession>
<proteinExistence type="predicted"/>
<organism evidence="2 3">
    <name type="scientific">Psittacicella gerlachiana</name>
    <dbReference type="NCBI Taxonomy" id="2028574"/>
    <lineage>
        <taxon>Bacteria</taxon>
        <taxon>Pseudomonadati</taxon>
        <taxon>Pseudomonadota</taxon>
        <taxon>Gammaproteobacteria</taxon>
        <taxon>Pasteurellales</taxon>
        <taxon>Psittacicellaceae</taxon>
        <taxon>Psittacicella</taxon>
    </lineage>
</organism>
<dbReference type="AlphaFoldDB" id="A0A3A1YF17"/>
<comment type="caution">
    <text evidence="2">The sequence shown here is derived from an EMBL/GenBank/DDBJ whole genome shotgun (WGS) entry which is preliminary data.</text>
</comment>
<evidence type="ECO:0000259" key="1">
    <source>
        <dbReference type="Pfam" id="PF22818"/>
    </source>
</evidence>
<dbReference type="Proteomes" id="UP000265964">
    <property type="component" value="Unassembled WGS sequence"/>
</dbReference>
<dbReference type="OrthoDB" id="9787658at2"/>
<feature type="domain" description="ApeI dehydratase-like" evidence="1">
    <location>
        <begin position="108"/>
        <end position="200"/>
    </location>
</feature>
<dbReference type="Gene3D" id="3.10.129.10">
    <property type="entry name" value="Hotdog Thioesterase"/>
    <property type="match status" value="1"/>
</dbReference>
<gene>
    <name evidence="2" type="ORF">CKF59_02140</name>
</gene>
<dbReference type="EMBL" id="NRJF01000053">
    <property type="protein sequence ID" value="RIY36833.1"/>
    <property type="molecule type" value="Genomic_DNA"/>
</dbReference>
<sequence length="204" mass="23855">MNISNLTSSEQNTLDKDLHALPWVKQVILFPFKQQLIAWLALTPAGVEIYTQQGRSALVAKLQEHCEATDFIFETQLPPEANATLGEQRLQQPLKDPLYHDYQEINGEHIWQGMVPVDLFYFKNHFHNYPLVPGVVQLRWVKEKVKQIYPHLPVIRHIHNLKFTKAIRPHTHLELKIKWNDNKKQLAFTLLSNHEVCCKGCFIY</sequence>
<name>A0A3A1YF17_9GAMM</name>
<dbReference type="InterPro" id="IPR054545">
    <property type="entry name" value="ApeI-like"/>
</dbReference>
<reference evidence="2 3" key="1">
    <citation type="submission" date="2017-08" db="EMBL/GenBank/DDBJ databases">
        <title>Reclassification of Bisgaard taxon 37 and 44.</title>
        <authorList>
            <person name="Christensen H."/>
        </authorList>
    </citation>
    <scope>NUCLEOTIDE SEQUENCE [LARGE SCALE GENOMIC DNA]</scope>
    <source>
        <strain evidence="2 3">EEAB3T1</strain>
    </source>
</reference>
<dbReference type="InterPro" id="IPR029069">
    <property type="entry name" value="HotDog_dom_sf"/>
</dbReference>
<protein>
    <recommendedName>
        <fullName evidence="1">ApeI dehydratase-like domain-containing protein</fullName>
    </recommendedName>
</protein>
<dbReference type="RefSeq" id="WP_119534341.1">
    <property type="nucleotide sequence ID" value="NZ_NRJF01000053.1"/>
</dbReference>
<evidence type="ECO:0000313" key="3">
    <source>
        <dbReference type="Proteomes" id="UP000265964"/>
    </source>
</evidence>